<keyword evidence="1" id="KW-0472">Membrane</keyword>
<name>A0A848MYX7_9FLAO</name>
<gene>
    <name evidence="2" type="ORF">HIO71_06655</name>
</gene>
<feature type="transmembrane region" description="Helical" evidence="1">
    <location>
        <begin position="293"/>
        <end position="312"/>
    </location>
</feature>
<feature type="transmembrane region" description="Helical" evidence="1">
    <location>
        <begin position="324"/>
        <end position="342"/>
    </location>
</feature>
<dbReference type="EMBL" id="JABCJF010000002">
    <property type="protein sequence ID" value="NMR33887.1"/>
    <property type="molecule type" value="Genomic_DNA"/>
</dbReference>
<feature type="transmembrane region" description="Helical" evidence="1">
    <location>
        <begin position="259"/>
        <end position="281"/>
    </location>
</feature>
<feature type="transmembrane region" description="Helical" evidence="1">
    <location>
        <begin position="115"/>
        <end position="148"/>
    </location>
</feature>
<comment type="caution">
    <text evidence="2">The sequence shown here is derived from an EMBL/GenBank/DDBJ whole genome shotgun (WGS) entry which is preliminary data.</text>
</comment>
<organism evidence="2 3">
    <name type="scientific">Chryseobacterium aquaticum</name>
    <dbReference type="NCBI Taxonomy" id="452084"/>
    <lineage>
        <taxon>Bacteria</taxon>
        <taxon>Pseudomonadati</taxon>
        <taxon>Bacteroidota</taxon>
        <taxon>Flavobacteriia</taxon>
        <taxon>Flavobacteriales</taxon>
        <taxon>Weeksellaceae</taxon>
        <taxon>Chryseobacterium group</taxon>
        <taxon>Chryseobacterium</taxon>
    </lineage>
</organism>
<feature type="transmembrane region" description="Helical" evidence="1">
    <location>
        <begin position="5"/>
        <end position="24"/>
    </location>
</feature>
<keyword evidence="1" id="KW-0812">Transmembrane</keyword>
<feature type="transmembrane region" description="Helical" evidence="1">
    <location>
        <begin position="354"/>
        <end position="377"/>
    </location>
</feature>
<feature type="transmembrane region" description="Helical" evidence="1">
    <location>
        <begin position="205"/>
        <end position="223"/>
    </location>
</feature>
<evidence type="ECO:0000313" key="2">
    <source>
        <dbReference type="EMBL" id="NMR33887.1"/>
    </source>
</evidence>
<feature type="transmembrane region" description="Helical" evidence="1">
    <location>
        <begin position="168"/>
        <end position="198"/>
    </location>
</feature>
<feature type="transmembrane region" description="Helical" evidence="1">
    <location>
        <begin position="84"/>
        <end position="103"/>
    </location>
</feature>
<proteinExistence type="predicted"/>
<sequence length="528" mass="61754">MKSLLITCGLFFGICFIYIIMMISKTDFEFIYTIDDAYIHLAVAKNFALHKVWGMTQYEFSSSSSSPMFTFILSVLIFTFGNHALIPLIFNLTIAFFVIYFLNKYYSQYFSQNKSVVIAILFTLFFAVFHFQVLLGMEHVLQIFLFIVNIYCFQKWLAVDLKKSQLAYWFYFTIILLGLVRFESMFYYASLAFVFACLKNFKNALLVLIFGFVPIVIFGYFNYLQCGYFFPYSVVVKGASFDFSGDIFQQLKQVLFKSLIFNITFYKVGLFLLLFAGVFLYRDYRSKISFQQLVLNNFLLIVFSLTLLLNAFFGDFRGGFRYEAYLYVAFAMIVIPRIKYFFSNSIFEFKKDRIVGFLILCNVFMVIYKCVFSHFVLVDGSKNIYEQQIQSARFLKKYYNTSKVVANDIGAICYFSDIHLLDIAGLGSKEMIAFNTNGKTFDQKFENFITSYTNENNYELAIVYEEWFGGHVPKNWKKVAVLKIDHNIVAALDHVIIYSIDLNNEKQLKENIRNFPWNKNVKVRIIGD</sequence>
<evidence type="ECO:0000256" key="1">
    <source>
        <dbReference type="SAM" id="Phobius"/>
    </source>
</evidence>
<dbReference type="Proteomes" id="UP000548067">
    <property type="component" value="Unassembled WGS sequence"/>
</dbReference>
<dbReference type="AlphaFoldDB" id="A0A848MYX7"/>
<evidence type="ECO:0008006" key="4">
    <source>
        <dbReference type="Google" id="ProtNLM"/>
    </source>
</evidence>
<reference evidence="2 3" key="1">
    <citation type="submission" date="2020-04" db="EMBL/GenBank/DDBJ databases">
        <title>Genome analysis and antimicrobial resistance characteristics of Chryseobacterium aquaticum isolated from farmed salmonids.</title>
        <authorList>
            <person name="Saticioglu I.B."/>
            <person name="Duman M."/>
            <person name="Altun S."/>
        </authorList>
    </citation>
    <scope>NUCLEOTIDE SEQUENCE [LARGE SCALE GENOMIC DNA]</scope>
    <source>
        <strain evidence="2 3">C-174</strain>
    </source>
</reference>
<dbReference type="RefSeq" id="WP_169320825.1">
    <property type="nucleotide sequence ID" value="NZ_JABCJF010000002.1"/>
</dbReference>
<evidence type="ECO:0000313" key="3">
    <source>
        <dbReference type="Proteomes" id="UP000548067"/>
    </source>
</evidence>
<accession>A0A848MYX7</accession>
<keyword evidence="1" id="KW-1133">Transmembrane helix</keyword>
<protein>
    <recommendedName>
        <fullName evidence="4">Glycosyltransferase RgtA/B/C/D-like domain-containing protein</fullName>
    </recommendedName>
</protein>